<comment type="caution">
    <text evidence="2">The sequence shown here is derived from an EMBL/GenBank/DDBJ whole genome shotgun (WGS) entry which is preliminary data.</text>
</comment>
<feature type="region of interest" description="Disordered" evidence="1">
    <location>
        <begin position="16"/>
        <end position="54"/>
    </location>
</feature>
<protein>
    <submittedName>
        <fullName evidence="2">Uncharacterized protein</fullName>
    </submittedName>
</protein>
<feature type="compositionally biased region" description="Acidic residues" evidence="1">
    <location>
        <begin position="17"/>
        <end position="41"/>
    </location>
</feature>
<keyword evidence="3" id="KW-1185">Reference proteome</keyword>
<evidence type="ECO:0000256" key="1">
    <source>
        <dbReference type="SAM" id="MobiDB-lite"/>
    </source>
</evidence>
<name>A0A9P4UHU3_9PLEO</name>
<reference evidence="2" key="1">
    <citation type="journal article" date="2020" name="Stud. Mycol.">
        <title>101 Dothideomycetes genomes: a test case for predicting lifestyles and emergence of pathogens.</title>
        <authorList>
            <person name="Haridas S."/>
            <person name="Albert R."/>
            <person name="Binder M."/>
            <person name="Bloem J."/>
            <person name="Labutti K."/>
            <person name="Salamov A."/>
            <person name="Andreopoulos B."/>
            <person name="Baker S."/>
            <person name="Barry K."/>
            <person name="Bills G."/>
            <person name="Bluhm B."/>
            <person name="Cannon C."/>
            <person name="Castanera R."/>
            <person name="Culley D."/>
            <person name="Daum C."/>
            <person name="Ezra D."/>
            <person name="Gonzalez J."/>
            <person name="Henrissat B."/>
            <person name="Kuo A."/>
            <person name="Liang C."/>
            <person name="Lipzen A."/>
            <person name="Lutzoni F."/>
            <person name="Magnuson J."/>
            <person name="Mondo S."/>
            <person name="Nolan M."/>
            <person name="Ohm R."/>
            <person name="Pangilinan J."/>
            <person name="Park H.-J."/>
            <person name="Ramirez L."/>
            <person name="Alfaro M."/>
            <person name="Sun H."/>
            <person name="Tritt A."/>
            <person name="Yoshinaga Y."/>
            <person name="Zwiers L.-H."/>
            <person name="Turgeon B."/>
            <person name="Goodwin S."/>
            <person name="Spatafora J."/>
            <person name="Crous P."/>
            <person name="Grigoriev I."/>
        </authorList>
    </citation>
    <scope>NUCLEOTIDE SEQUENCE</scope>
    <source>
        <strain evidence="2">CBS 690.94</strain>
    </source>
</reference>
<accession>A0A9P4UHU3</accession>
<evidence type="ECO:0000313" key="3">
    <source>
        <dbReference type="Proteomes" id="UP000799764"/>
    </source>
</evidence>
<dbReference type="AlphaFoldDB" id="A0A9P4UHU3"/>
<proteinExistence type="predicted"/>
<gene>
    <name evidence="2" type="ORF">P171DRAFT_460829</name>
</gene>
<organism evidence="2 3">
    <name type="scientific">Karstenula rhodostoma CBS 690.94</name>
    <dbReference type="NCBI Taxonomy" id="1392251"/>
    <lineage>
        <taxon>Eukaryota</taxon>
        <taxon>Fungi</taxon>
        <taxon>Dikarya</taxon>
        <taxon>Ascomycota</taxon>
        <taxon>Pezizomycotina</taxon>
        <taxon>Dothideomycetes</taxon>
        <taxon>Pleosporomycetidae</taxon>
        <taxon>Pleosporales</taxon>
        <taxon>Massarineae</taxon>
        <taxon>Didymosphaeriaceae</taxon>
        <taxon>Karstenula</taxon>
    </lineage>
</organism>
<sequence>MSELTSTFAQCRQLLFGEEDDFDEAENYSEDASDDEDEDNPDMSRTTSLEDSGQRSRLLRSSPTLYELWDMIHQHQGLFAQMWTDIQANIEMIRSSPDRVSQWRQILQIVQRVVRNSGLPTGGDSWGWGWVTLHLFDLNDAVSEPGIPLTPRGGQAYQAIGPLFDCTYLMVRCAEMMPSYELAQLDAGLFNAIVGDGDGIWSHSDERGEIRDGLPWDRVFGDAVRLCNDAHVPALRLLSAMLLCQPLHIIKRTFSYHRNGDPTSPDDVDWREDNKCLMLRNKLRLDFGPVGIHAKLKDMTDADLLSRWRNLRLVTT</sequence>
<evidence type="ECO:0000313" key="2">
    <source>
        <dbReference type="EMBL" id="KAF2449617.1"/>
    </source>
</evidence>
<dbReference type="EMBL" id="MU001494">
    <property type="protein sequence ID" value="KAF2449617.1"/>
    <property type="molecule type" value="Genomic_DNA"/>
</dbReference>
<dbReference type="OrthoDB" id="10536923at2759"/>
<dbReference type="Proteomes" id="UP000799764">
    <property type="component" value="Unassembled WGS sequence"/>
</dbReference>